<reference evidence="1 2" key="1">
    <citation type="journal article" date="2023" name="Commun. Biol.">
        <title>Genome analysis of Parmales, the sister group of diatoms, reveals the evolutionary specialization of diatoms from phago-mixotrophs to photoautotrophs.</title>
        <authorList>
            <person name="Ban H."/>
            <person name="Sato S."/>
            <person name="Yoshikawa S."/>
            <person name="Yamada K."/>
            <person name="Nakamura Y."/>
            <person name="Ichinomiya M."/>
            <person name="Sato N."/>
            <person name="Blanc-Mathieu R."/>
            <person name="Endo H."/>
            <person name="Kuwata A."/>
            <person name="Ogata H."/>
        </authorList>
    </citation>
    <scope>NUCLEOTIDE SEQUENCE [LARGE SCALE GENOMIC DNA]</scope>
</reference>
<name>A0ABQ6M4W2_9STRA</name>
<dbReference type="SUPFAM" id="SSF103486">
    <property type="entry name" value="V-type ATP synthase subunit C"/>
    <property type="match status" value="1"/>
</dbReference>
<sequence length="212" mass="23376">YLRSQAAEPLASFLDYVTHEYMIENVMLLLKGTLSGRSVSDLLPLCHPLGMFKESTMRSIPTFEPNAKGYADLYQTVLIDTPIGPYFEAFLAESSQSLGTAGEIRNILEETELVLIQSSVTKFWLESFNAYCAGLGGDTALIMCEILATRADTFAINVTLNSFGRPLNEPSMRASERRRLYPAFGYMYPAGTNMLAAVADEEQLGAVINSFP</sequence>
<dbReference type="InterPro" id="IPR036079">
    <property type="entry name" value="ATPase_csu/dsu_sf"/>
</dbReference>
<feature type="non-terminal residue" evidence="1">
    <location>
        <position position="212"/>
    </location>
</feature>
<dbReference type="Pfam" id="PF01992">
    <property type="entry name" value="vATP-synt_AC39"/>
    <property type="match status" value="1"/>
</dbReference>
<proteinExistence type="predicted"/>
<feature type="non-terminal residue" evidence="1">
    <location>
        <position position="1"/>
    </location>
</feature>
<gene>
    <name evidence="1" type="ORF">TeGR_g8235</name>
</gene>
<protein>
    <submittedName>
        <fullName evidence="1">Uncharacterized protein</fullName>
    </submittedName>
</protein>
<dbReference type="Proteomes" id="UP001165060">
    <property type="component" value="Unassembled WGS sequence"/>
</dbReference>
<dbReference type="InterPro" id="IPR016727">
    <property type="entry name" value="ATPase_V0-cplx_dsu"/>
</dbReference>
<dbReference type="PANTHER" id="PTHR11028">
    <property type="entry name" value="VACUOLAR ATP SYNTHASE SUBUNIT AC39"/>
    <property type="match status" value="1"/>
</dbReference>
<evidence type="ECO:0000313" key="1">
    <source>
        <dbReference type="EMBL" id="GMI19462.1"/>
    </source>
</evidence>
<dbReference type="EMBL" id="BRYB01005024">
    <property type="protein sequence ID" value="GMI19462.1"/>
    <property type="molecule type" value="Genomic_DNA"/>
</dbReference>
<organism evidence="1 2">
    <name type="scientific">Tetraparma gracilis</name>
    <dbReference type="NCBI Taxonomy" id="2962635"/>
    <lineage>
        <taxon>Eukaryota</taxon>
        <taxon>Sar</taxon>
        <taxon>Stramenopiles</taxon>
        <taxon>Ochrophyta</taxon>
        <taxon>Bolidophyceae</taxon>
        <taxon>Parmales</taxon>
        <taxon>Triparmaceae</taxon>
        <taxon>Tetraparma</taxon>
    </lineage>
</organism>
<comment type="caution">
    <text evidence="1">The sequence shown here is derived from an EMBL/GenBank/DDBJ whole genome shotgun (WGS) entry which is preliminary data.</text>
</comment>
<accession>A0ABQ6M4W2</accession>
<evidence type="ECO:0000313" key="2">
    <source>
        <dbReference type="Proteomes" id="UP001165060"/>
    </source>
</evidence>
<dbReference type="InterPro" id="IPR002843">
    <property type="entry name" value="ATPase_V0-cplx_csu/dsu"/>
</dbReference>
<keyword evidence="2" id="KW-1185">Reference proteome</keyword>